<evidence type="ECO:0000256" key="1">
    <source>
        <dbReference type="ARBA" id="ARBA00010199"/>
    </source>
</evidence>
<evidence type="ECO:0000313" key="5">
    <source>
        <dbReference type="Proteomes" id="UP001604336"/>
    </source>
</evidence>
<keyword evidence="3" id="KW-0812">Transmembrane</keyword>
<feature type="transmembrane region" description="Helical" evidence="3">
    <location>
        <begin position="68"/>
        <end position="96"/>
    </location>
</feature>
<accession>A0ABD1U3N2</accession>
<organism evidence="4 5">
    <name type="scientific">Abeliophyllum distichum</name>
    <dbReference type="NCBI Taxonomy" id="126358"/>
    <lineage>
        <taxon>Eukaryota</taxon>
        <taxon>Viridiplantae</taxon>
        <taxon>Streptophyta</taxon>
        <taxon>Embryophyta</taxon>
        <taxon>Tracheophyta</taxon>
        <taxon>Spermatophyta</taxon>
        <taxon>Magnoliopsida</taxon>
        <taxon>eudicotyledons</taxon>
        <taxon>Gunneridae</taxon>
        <taxon>Pentapetalae</taxon>
        <taxon>asterids</taxon>
        <taxon>lamiids</taxon>
        <taxon>Lamiales</taxon>
        <taxon>Oleaceae</taxon>
        <taxon>Forsythieae</taxon>
        <taxon>Abeliophyllum</taxon>
    </lineage>
</organism>
<dbReference type="Proteomes" id="UP001604336">
    <property type="component" value="Unassembled WGS sequence"/>
</dbReference>
<gene>
    <name evidence="4" type="ORF">Adt_15839</name>
</gene>
<feature type="compositionally biased region" description="Polar residues" evidence="2">
    <location>
        <begin position="25"/>
        <end position="36"/>
    </location>
</feature>
<proteinExistence type="inferred from homology"/>
<sequence length="205" mass="22039">MEGRGVGEPLLSRKYDQDGVKNEENSQNGSKDQNNYIISSFSGDEDEFGPINGVVDLVKEFYTESKKLWYLAGPAIFTSFCQYGLIATTLVVAGHIGTIQLAAVSVENSVIAGFPYGILMGMSSALETFCGQAFGANQLDMLGVHLQRSWLILNTMALAMVSLFIFATPILKLLGQTASISAAGWKILTLDDSPAICLCHDASVN</sequence>
<name>A0ABD1U3N2_9LAMI</name>
<keyword evidence="5" id="KW-1185">Reference proteome</keyword>
<evidence type="ECO:0000256" key="3">
    <source>
        <dbReference type="SAM" id="Phobius"/>
    </source>
</evidence>
<dbReference type="EMBL" id="JBFOLK010000004">
    <property type="protein sequence ID" value="KAL2519592.1"/>
    <property type="molecule type" value="Genomic_DNA"/>
</dbReference>
<evidence type="ECO:0000313" key="4">
    <source>
        <dbReference type="EMBL" id="KAL2519592.1"/>
    </source>
</evidence>
<comment type="caution">
    <text evidence="4">The sequence shown here is derived from an EMBL/GenBank/DDBJ whole genome shotgun (WGS) entry which is preliminary data.</text>
</comment>
<keyword evidence="3" id="KW-0472">Membrane</keyword>
<reference evidence="5" key="1">
    <citation type="submission" date="2024-07" db="EMBL/GenBank/DDBJ databases">
        <title>Two chromosome-level genome assemblies of Korean endemic species Abeliophyllum distichum and Forsythia ovata (Oleaceae).</title>
        <authorList>
            <person name="Jang H."/>
        </authorList>
    </citation>
    <scope>NUCLEOTIDE SEQUENCE [LARGE SCALE GENOMIC DNA]</scope>
</reference>
<feature type="region of interest" description="Disordered" evidence="2">
    <location>
        <begin position="1"/>
        <end position="36"/>
    </location>
</feature>
<protein>
    <submittedName>
        <fullName evidence="4">MATE efflux family protein</fullName>
    </submittedName>
</protein>
<keyword evidence="3" id="KW-1133">Transmembrane helix</keyword>
<feature type="compositionally biased region" description="Basic and acidic residues" evidence="2">
    <location>
        <begin position="1"/>
        <end position="24"/>
    </location>
</feature>
<dbReference type="Pfam" id="PF01554">
    <property type="entry name" value="MatE"/>
    <property type="match status" value="1"/>
</dbReference>
<comment type="similarity">
    <text evidence="1">Belongs to the multi antimicrobial extrusion (MATE) (TC 2.A.66.1) family.</text>
</comment>
<feature type="transmembrane region" description="Helical" evidence="3">
    <location>
        <begin position="150"/>
        <end position="171"/>
    </location>
</feature>
<dbReference type="AlphaFoldDB" id="A0ABD1U3N2"/>
<evidence type="ECO:0000256" key="2">
    <source>
        <dbReference type="SAM" id="MobiDB-lite"/>
    </source>
</evidence>
<dbReference type="PANTHER" id="PTHR11206">
    <property type="entry name" value="MULTIDRUG RESISTANCE PROTEIN"/>
    <property type="match status" value="1"/>
</dbReference>
<dbReference type="InterPro" id="IPR002528">
    <property type="entry name" value="MATE_fam"/>
</dbReference>